<reference evidence="1" key="1">
    <citation type="journal article" date="2023" name="G3 (Bethesda)">
        <title>A reference genome for the long-term kleptoplast-retaining sea slug Elysia crispata morphotype clarki.</title>
        <authorList>
            <person name="Eastman K.E."/>
            <person name="Pendleton A.L."/>
            <person name="Shaikh M.A."/>
            <person name="Suttiyut T."/>
            <person name="Ogas R."/>
            <person name="Tomko P."/>
            <person name="Gavelis G."/>
            <person name="Widhalm J.R."/>
            <person name="Wisecaver J.H."/>
        </authorList>
    </citation>
    <scope>NUCLEOTIDE SEQUENCE</scope>
    <source>
        <strain evidence="1">ECLA1</strain>
    </source>
</reference>
<dbReference type="EMBL" id="JAWDGP010002879">
    <property type="protein sequence ID" value="KAK3779129.1"/>
    <property type="molecule type" value="Genomic_DNA"/>
</dbReference>
<sequence>MLLKKGESRFCNKQQFTDLVPAKESPWSAAQAVVVEYNTCRNVWTAHLKRATNVLRPCVGNMTQCVWDLELDTVNEQGPITPVTIGDSPTRNQPLILTVTHSVTVKPSEDGSEINGRRLCLCVWRKWEECGVGLGSAGFHHRTHYDVGDTSQIRTFHDDLFEILVKSMEVVGFKQRAVVDCDGCAKKLVRETKRRTIQVAISSRHRASSIGRCIQGLEEIGRPAA</sequence>
<protein>
    <submittedName>
        <fullName evidence="1">Uncharacterized protein</fullName>
    </submittedName>
</protein>
<proteinExistence type="predicted"/>
<keyword evidence="2" id="KW-1185">Reference proteome</keyword>
<evidence type="ECO:0000313" key="1">
    <source>
        <dbReference type="EMBL" id="KAK3779129.1"/>
    </source>
</evidence>
<accession>A0AAE1DQH6</accession>
<organism evidence="1 2">
    <name type="scientific">Elysia crispata</name>
    <name type="common">lettuce slug</name>
    <dbReference type="NCBI Taxonomy" id="231223"/>
    <lineage>
        <taxon>Eukaryota</taxon>
        <taxon>Metazoa</taxon>
        <taxon>Spiralia</taxon>
        <taxon>Lophotrochozoa</taxon>
        <taxon>Mollusca</taxon>
        <taxon>Gastropoda</taxon>
        <taxon>Heterobranchia</taxon>
        <taxon>Euthyneura</taxon>
        <taxon>Panpulmonata</taxon>
        <taxon>Sacoglossa</taxon>
        <taxon>Placobranchoidea</taxon>
        <taxon>Plakobranchidae</taxon>
        <taxon>Elysia</taxon>
    </lineage>
</organism>
<name>A0AAE1DQH6_9GAST</name>
<dbReference type="Proteomes" id="UP001283361">
    <property type="component" value="Unassembled WGS sequence"/>
</dbReference>
<evidence type="ECO:0000313" key="2">
    <source>
        <dbReference type="Proteomes" id="UP001283361"/>
    </source>
</evidence>
<gene>
    <name evidence="1" type="ORF">RRG08_011153</name>
</gene>
<dbReference type="AlphaFoldDB" id="A0AAE1DQH6"/>
<comment type="caution">
    <text evidence="1">The sequence shown here is derived from an EMBL/GenBank/DDBJ whole genome shotgun (WGS) entry which is preliminary data.</text>
</comment>